<sequence length="97" mass="10274">ATDLFYFVFSCDTLSTFSKPKNSGEGRKSSIRLARTGLGKLWAAFGLPAVLIRPLSSRWGARSGACPAPVFQLGSRVRGGSAWLLETAACPSSSSYA</sequence>
<evidence type="ECO:0000313" key="1">
    <source>
        <dbReference type="Ensembl" id="ENSCABP00000029693.1"/>
    </source>
</evidence>
<reference evidence="1" key="2">
    <citation type="submission" date="2025-09" db="UniProtKB">
        <authorList>
            <consortium name="Ensembl"/>
        </authorList>
    </citation>
    <scope>IDENTIFICATION</scope>
</reference>
<dbReference type="AlphaFoldDB" id="A0A8C0JAJ6"/>
<organism evidence="1 2">
    <name type="scientific">Chelonoidis abingdonii</name>
    <name type="common">Abingdon island giant tortoise</name>
    <name type="synonym">Testudo abingdonii</name>
    <dbReference type="NCBI Taxonomy" id="106734"/>
    <lineage>
        <taxon>Eukaryota</taxon>
        <taxon>Metazoa</taxon>
        <taxon>Chordata</taxon>
        <taxon>Craniata</taxon>
        <taxon>Vertebrata</taxon>
        <taxon>Euteleostomi</taxon>
        <taxon>Archelosauria</taxon>
        <taxon>Testudinata</taxon>
        <taxon>Testudines</taxon>
        <taxon>Cryptodira</taxon>
        <taxon>Durocryptodira</taxon>
        <taxon>Testudinoidea</taxon>
        <taxon>Testudinidae</taxon>
        <taxon>Chelonoidis</taxon>
    </lineage>
</organism>
<dbReference type="Proteomes" id="UP000694404">
    <property type="component" value="Unplaced"/>
</dbReference>
<name>A0A8C0JAJ6_CHEAB</name>
<protein>
    <submittedName>
        <fullName evidence="1">Uncharacterized protein</fullName>
    </submittedName>
</protein>
<keyword evidence="2" id="KW-1185">Reference proteome</keyword>
<accession>A0A8C0JAJ6</accession>
<dbReference type="Ensembl" id="ENSCABT00000032527.1">
    <property type="protein sequence ID" value="ENSCABP00000029693.1"/>
    <property type="gene ID" value="ENSCABG00000021777.1"/>
</dbReference>
<evidence type="ECO:0000313" key="2">
    <source>
        <dbReference type="Proteomes" id="UP000694404"/>
    </source>
</evidence>
<reference evidence="1" key="1">
    <citation type="submission" date="2025-08" db="UniProtKB">
        <authorList>
            <consortium name="Ensembl"/>
        </authorList>
    </citation>
    <scope>IDENTIFICATION</scope>
</reference>
<proteinExistence type="predicted"/>